<dbReference type="RefSeq" id="WP_154449801.1">
    <property type="nucleotide sequence ID" value="NZ_WIND01000074.1"/>
</dbReference>
<dbReference type="SUPFAM" id="SSF55486">
    <property type="entry name" value="Metalloproteases ('zincins'), catalytic domain"/>
    <property type="match status" value="1"/>
</dbReference>
<evidence type="ECO:0000256" key="4">
    <source>
        <dbReference type="ARBA" id="ARBA00022759"/>
    </source>
</evidence>
<keyword evidence="3 7" id="KW-0479">Metal-binding</keyword>
<dbReference type="InterPro" id="IPR020549">
    <property type="entry name" value="YbeY_CS"/>
</dbReference>
<dbReference type="HAMAP" id="MF_00009">
    <property type="entry name" value="Endoribonucl_YbeY"/>
    <property type="match status" value="1"/>
</dbReference>
<dbReference type="PANTHER" id="PTHR46986:SF1">
    <property type="entry name" value="ENDORIBONUCLEASE YBEY, CHLOROPLASTIC"/>
    <property type="match status" value="1"/>
</dbReference>
<evidence type="ECO:0000256" key="1">
    <source>
        <dbReference type="ARBA" id="ARBA00010875"/>
    </source>
</evidence>
<reference evidence="8 9" key="1">
    <citation type="submission" date="2019-10" db="EMBL/GenBank/DDBJ databases">
        <title>Cognatihalovulum marinum gen. nov. sp. nov., a new member of the family Rhodobacteraceae isolated from deep seawater of the Northwest Indian Ocean.</title>
        <authorList>
            <person name="Ruan C."/>
            <person name="Wang J."/>
            <person name="Zheng X."/>
            <person name="Song L."/>
            <person name="Zhu Y."/>
            <person name="Huang Y."/>
            <person name="Lu Z."/>
            <person name="Du W."/>
            <person name="Huang L."/>
            <person name="Dai X."/>
        </authorList>
    </citation>
    <scope>NUCLEOTIDE SEQUENCE [LARGE SCALE GENOMIC DNA]</scope>
    <source>
        <strain evidence="8 9">2CG4</strain>
    </source>
</reference>
<dbReference type="InterPro" id="IPR002036">
    <property type="entry name" value="YbeY"/>
</dbReference>
<keyword evidence="5 7" id="KW-0378">Hydrolase</keyword>
<dbReference type="EC" id="3.1.-.-" evidence="7"/>
<gene>
    <name evidence="7 8" type="primary">ybeY</name>
    <name evidence="8" type="ORF">GE300_22485</name>
</gene>
<dbReference type="AlphaFoldDB" id="A0A6L5Z6W8"/>
<dbReference type="PANTHER" id="PTHR46986">
    <property type="entry name" value="ENDORIBONUCLEASE YBEY, CHLOROPLASTIC"/>
    <property type="match status" value="1"/>
</dbReference>
<comment type="similarity">
    <text evidence="1 7">Belongs to the endoribonuclease YbeY family.</text>
</comment>
<evidence type="ECO:0000313" key="9">
    <source>
        <dbReference type="Proteomes" id="UP000474957"/>
    </source>
</evidence>
<dbReference type="GO" id="GO:0004521">
    <property type="term" value="F:RNA endonuclease activity"/>
    <property type="evidence" value="ECO:0007669"/>
    <property type="project" value="UniProtKB-UniRule"/>
</dbReference>
<dbReference type="Gene3D" id="3.40.390.30">
    <property type="entry name" value="Metalloproteases ('zincins'), catalytic domain"/>
    <property type="match status" value="1"/>
</dbReference>
<feature type="binding site" evidence="7">
    <location>
        <position position="141"/>
    </location>
    <ligand>
        <name>Zn(2+)</name>
        <dbReference type="ChEBI" id="CHEBI:29105"/>
        <note>catalytic</note>
    </ligand>
</feature>
<dbReference type="GO" id="GO:0005737">
    <property type="term" value="C:cytoplasm"/>
    <property type="evidence" value="ECO:0007669"/>
    <property type="project" value="UniProtKB-SubCell"/>
</dbReference>
<dbReference type="GO" id="GO:0004222">
    <property type="term" value="F:metalloendopeptidase activity"/>
    <property type="evidence" value="ECO:0007669"/>
    <property type="project" value="InterPro"/>
</dbReference>
<organism evidence="8 9">
    <name type="scientific">Halovulum marinum</name>
    <dbReference type="NCBI Taxonomy" id="2662447"/>
    <lineage>
        <taxon>Bacteria</taxon>
        <taxon>Pseudomonadati</taxon>
        <taxon>Pseudomonadota</taxon>
        <taxon>Alphaproteobacteria</taxon>
        <taxon>Rhodobacterales</taxon>
        <taxon>Paracoccaceae</taxon>
        <taxon>Halovulum</taxon>
    </lineage>
</organism>
<protein>
    <recommendedName>
        <fullName evidence="7">Endoribonuclease YbeY</fullName>
        <ecNumber evidence="7">3.1.-.-</ecNumber>
    </recommendedName>
</protein>
<evidence type="ECO:0000256" key="5">
    <source>
        <dbReference type="ARBA" id="ARBA00022801"/>
    </source>
</evidence>
<feature type="binding site" evidence="7">
    <location>
        <position position="131"/>
    </location>
    <ligand>
        <name>Zn(2+)</name>
        <dbReference type="ChEBI" id="CHEBI:29105"/>
        <note>catalytic</note>
    </ligand>
</feature>
<evidence type="ECO:0000256" key="2">
    <source>
        <dbReference type="ARBA" id="ARBA00022722"/>
    </source>
</evidence>
<evidence type="ECO:0000256" key="7">
    <source>
        <dbReference type="HAMAP-Rule" id="MF_00009"/>
    </source>
</evidence>
<keyword evidence="7" id="KW-0698">rRNA processing</keyword>
<comment type="function">
    <text evidence="7">Single strand-specific metallo-endoribonuclease involved in late-stage 70S ribosome quality control and in maturation of the 3' terminus of the 16S rRNA.</text>
</comment>
<keyword evidence="9" id="KW-1185">Reference proteome</keyword>
<dbReference type="GO" id="GO:0008270">
    <property type="term" value="F:zinc ion binding"/>
    <property type="evidence" value="ECO:0007669"/>
    <property type="project" value="UniProtKB-UniRule"/>
</dbReference>
<keyword evidence="2 7" id="KW-0540">Nuclease</keyword>
<dbReference type="Pfam" id="PF02130">
    <property type="entry name" value="YbeY"/>
    <property type="match status" value="1"/>
</dbReference>
<proteinExistence type="inferred from homology"/>
<keyword evidence="7" id="KW-0963">Cytoplasm</keyword>
<dbReference type="PROSITE" id="PS01306">
    <property type="entry name" value="UPF0054"/>
    <property type="match status" value="1"/>
</dbReference>
<dbReference type="InterPro" id="IPR023091">
    <property type="entry name" value="MetalPrtase_cat_dom_sf_prd"/>
</dbReference>
<evidence type="ECO:0000256" key="6">
    <source>
        <dbReference type="ARBA" id="ARBA00022833"/>
    </source>
</evidence>
<dbReference type="Proteomes" id="UP000474957">
    <property type="component" value="Unassembled WGS sequence"/>
</dbReference>
<evidence type="ECO:0000313" key="8">
    <source>
        <dbReference type="EMBL" id="MSU92301.1"/>
    </source>
</evidence>
<evidence type="ECO:0000256" key="3">
    <source>
        <dbReference type="ARBA" id="ARBA00022723"/>
    </source>
</evidence>
<keyword evidence="7" id="KW-0690">Ribosome biogenesis</keyword>
<accession>A0A6L5Z6W8</accession>
<dbReference type="GO" id="GO:0006364">
    <property type="term" value="P:rRNA processing"/>
    <property type="evidence" value="ECO:0007669"/>
    <property type="project" value="UniProtKB-UniRule"/>
</dbReference>
<name>A0A6L5Z6W8_9RHOB</name>
<feature type="binding site" evidence="7">
    <location>
        <position position="135"/>
    </location>
    <ligand>
        <name>Zn(2+)</name>
        <dbReference type="ChEBI" id="CHEBI:29105"/>
        <note>catalytic</note>
    </ligand>
</feature>
<comment type="subcellular location">
    <subcellularLocation>
        <location evidence="7">Cytoplasm</location>
    </subcellularLocation>
</comment>
<keyword evidence="4 7" id="KW-0255">Endonuclease</keyword>
<dbReference type="NCBIfam" id="TIGR00043">
    <property type="entry name" value="rRNA maturation RNase YbeY"/>
    <property type="match status" value="1"/>
</dbReference>
<comment type="cofactor">
    <cofactor evidence="7">
        <name>Zn(2+)</name>
        <dbReference type="ChEBI" id="CHEBI:29105"/>
    </cofactor>
    <text evidence="7">Binds 1 zinc ion.</text>
</comment>
<keyword evidence="6 7" id="KW-0862">Zinc</keyword>
<dbReference type="EMBL" id="WIND01000074">
    <property type="protein sequence ID" value="MSU92301.1"/>
    <property type="molecule type" value="Genomic_DNA"/>
</dbReference>
<comment type="caution">
    <text evidence="8">The sequence shown here is derived from an EMBL/GenBank/DDBJ whole genome shotgun (WGS) entry which is preliminary data.</text>
</comment>
<sequence length="167" mass="17752">MPELVDLVIEDPRWNKTALPALAEQAAELALRHAGIATRDVEIALLACDDARIATLNSAFRGKDNATNVLSWPALDLFPDRPGGAPVRAIPDDPTGAVALGDIAIAFETVMAEAESAGIPADHHILHLILHACLHLLGYDHQIDTDAEIMENLEVRALASAGIGSPY</sequence>